<sequence>MFGENQSFIIALILYSLSTIAYFIFFIFRKEKLGNYGSILVKLGLTFHTVSLATRTVQASRLPISNQYEFATSFAWGISLFYLIFEKKYRYKILGAFATPIILILIYYAAMQSKDIRPLMPALQSNWIVIHVLTAIFSYGAFAVACAISIIYVLRDHLKEDSFTRKHMPNLDLLDTMSYRAIAVGFITLTIVIITGAIWAEKAWGRYWQWDPKETWSFITWVIYSIYLHVRLTKDWKGKKAAWFSIIGFASILFTYIGVNTILVGYHSYSFMLFPFYFN</sequence>
<dbReference type="InterPro" id="IPR045062">
    <property type="entry name" value="Cyt_c_biogenesis_CcsA/CcmC"/>
</dbReference>
<keyword evidence="3" id="KW-0201">Cytochrome c-type biogenesis</keyword>
<dbReference type="PANTHER" id="PTHR30071">
    <property type="entry name" value="HEME EXPORTER PROTEIN C"/>
    <property type="match status" value="1"/>
</dbReference>
<evidence type="ECO:0000256" key="5">
    <source>
        <dbReference type="ARBA" id="ARBA00023136"/>
    </source>
</evidence>
<accession>A0ABS6FX75</accession>
<evidence type="ECO:0000256" key="6">
    <source>
        <dbReference type="SAM" id="Phobius"/>
    </source>
</evidence>
<feature type="transmembrane region" description="Helical" evidence="6">
    <location>
        <begin position="242"/>
        <end position="269"/>
    </location>
</feature>
<reference evidence="8 9" key="1">
    <citation type="submission" date="2021-06" db="EMBL/GenBank/DDBJ databases">
        <authorList>
            <person name="Sun Q."/>
            <person name="Li D."/>
        </authorList>
    </citation>
    <scope>NUCLEOTIDE SEQUENCE [LARGE SCALE GENOMIC DNA]</scope>
    <source>
        <strain evidence="8 9">MSJ-5</strain>
    </source>
</reference>
<keyword evidence="9" id="KW-1185">Reference proteome</keyword>
<dbReference type="InterPro" id="IPR002541">
    <property type="entry name" value="Cyt_c_assembly"/>
</dbReference>
<feature type="transmembrane region" description="Helical" evidence="6">
    <location>
        <begin position="176"/>
        <end position="200"/>
    </location>
</feature>
<dbReference type="Proteomes" id="UP000779508">
    <property type="component" value="Unassembled WGS sequence"/>
</dbReference>
<keyword evidence="4 6" id="KW-1133">Transmembrane helix</keyword>
<protein>
    <submittedName>
        <fullName evidence="8">C-type cytochrome biogenesis protein CcsB</fullName>
    </submittedName>
</protein>
<keyword evidence="5 6" id="KW-0472">Membrane</keyword>
<keyword evidence="2 6" id="KW-0812">Transmembrane</keyword>
<gene>
    <name evidence="8" type="primary">ccsB</name>
    <name evidence="8" type="ORF">KQI88_00185</name>
</gene>
<dbReference type="Pfam" id="PF01578">
    <property type="entry name" value="Cytochrom_C_asm"/>
    <property type="match status" value="1"/>
</dbReference>
<evidence type="ECO:0000313" key="8">
    <source>
        <dbReference type="EMBL" id="MBU5674832.1"/>
    </source>
</evidence>
<feature type="domain" description="Cytochrome c assembly protein" evidence="7">
    <location>
        <begin position="65"/>
        <end position="265"/>
    </location>
</feature>
<dbReference type="InterPro" id="IPR017562">
    <property type="entry name" value="Cyt_c_biogenesis_CcsA"/>
</dbReference>
<dbReference type="PANTHER" id="PTHR30071:SF1">
    <property type="entry name" value="CYTOCHROME B_B6 PROTEIN-RELATED"/>
    <property type="match status" value="1"/>
</dbReference>
<evidence type="ECO:0000256" key="2">
    <source>
        <dbReference type="ARBA" id="ARBA00022692"/>
    </source>
</evidence>
<evidence type="ECO:0000313" key="9">
    <source>
        <dbReference type="Proteomes" id="UP000779508"/>
    </source>
</evidence>
<feature type="transmembrane region" description="Helical" evidence="6">
    <location>
        <begin position="6"/>
        <end position="27"/>
    </location>
</feature>
<evidence type="ECO:0000256" key="3">
    <source>
        <dbReference type="ARBA" id="ARBA00022748"/>
    </source>
</evidence>
<comment type="subcellular location">
    <subcellularLocation>
        <location evidence="1">Membrane</location>
        <topology evidence="1">Multi-pass membrane protein</topology>
    </subcellularLocation>
</comment>
<organism evidence="8 9">
    <name type="scientific">Alkaliphilus flagellatus</name>
    <dbReference type="NCBI Taxonomy" id="2841507"/>
    <lineage>
        <taxon>Bacteria</taxon>
        <taxon>Bacillati</taxon>
        <taxon>Bacillota</taxon>
        <taxon>Clostridia</taxon>
        <taxon>Peptostreptococcales</taxon>
        <taxon>Natronincolaceae</taxon>
        <taxon>Alkaliphilus</taxon>
    </lineage>
</organism>
<dbReference type="EMBL" id="JAHLQK010000001">
    <property type="protein sequence ID" value="MBU5674832.1"/>
    <property type="molecule type" value="Genomic_DNA"/>
</dbReference>
<feature type="transmembrane region" description="Helical" evidence="6">
    <location>
        <begin position="215"/>
        <end position="230"/>
    </location>
</feature>
<feature type="transmembrane region" description="Helical" evidence="6">
    <location>
        <begin position="130"/>
        <end position="155"/>
    </location>
</feature>
<evidence type="ECO:0000256" key="4">
    <source>
        <dbReference type="ARBA" id="ARBA00022989"/>
    </source>
</evidence>
<evidence type="ECO:0000259" key="7">
    <source>
        <dbReference type="Pfam" id="PF01578"/>
    </source>
</evidence>
<evidence type="ECO:0000256" key="1">
    <source>
        <dbReference type="ARBA" id="ARBA00004141"/>
    </source>
</evidence>
<dbReference type="NCBIfam" id="TIGR03144">
    <property type="entry name" value="cytochr_II_ccsB"/>
    <property type="match status" value="1"/>
</dbReference>
<comment type="caution">
    <text evidence="8">The sequence shown here is derived from an EMBL/GenBank/DDBJ whole genome shotgun (WGS) entry which is preliminary data.</text>
</comment>
<name>A0ABS6FX75_9FIRM</name>
<proteinExistence type="predicted"/>
<feature type="transmembrane region" description="Helical" evidence="6">
    <location>
        <begin position="68"/>
        <end position="85"/>
    </location>
</feature>
<feature type="transmembrane region" description="Helical" evidence="6">
    <location>
        <begin position="92"/>
        <end position="110"/>
    </location>
</feature>
<dbReference type="RefSeq" id="WP_216414352.1">
    <property type="nucleotide sequence ID" value="NZ_JAHLQK010000001.1"/>
</dbReference>